<feature type="transmembrane region" description="Helical" evidence="7">
    <location>
        <begin position="21"/>
        <end position="41"/>
    </location>
</feature>
<feature type="transmembrane region" description="Helical" evidence="7">
    <location>
        <begin position="170"/>
        <end position="196"/>
    </location>
</feature>
<evidence type="ECO:0000256" key="4">
    <source>
        <dbReference type="ARBA" id="ARBA00022692"/>
    </source>
</evidence>
<keyword evidence="6 7" id="KW-0472">Membrane</keyword>
<feature type="transmembrane region" description="Helical" evidence="7">
    <location>
        <begin position="283"/>
        <end position="301"/>
    </location>
</feature>
<gene>
    <name evidence="8" type="ORF">E2C06_17755</name>
</gene>
<dbReference type="AlphaFoldDB" id="A0A4R5QFJ3"/>
<feature type="transmembrane region" description="Helical" evidence="7">
    <location>
        <begin position="53"/>
        <end position="71"/>
    </location>
</feature>
<evidence type="ECO:0000256" key="2">
    <source>
        <dbReference type="ARBA" id="ARBA00007977"/>
    </source>
</evidence>
<keyword evidence="9" id="KW-1185">Reference proteome</keyword>
<evidence type="ECO:0000256" key="6">
    <source>
        <dbReference type="ARBA" id="ARBA00023136"/>
    </source>
</evidence>
<feature type="transmembrane region" description="Helical" evidence="7">
    <location>
        <begin position="236"/>
        <end position="254"/>
    </location>
</feature>
<feature type="transmembrane region" description="Helical" evidence="7">
    <location>
        <begin position="83"/>
        <end position="105"/>
    </location>
</feature>
<dbReference type="Proteomes" id="UP000295096">
    <property type="component" value="Unassembled WGS sequence"/>
</dbReference>
<feature type="transmembrane region" description="Helical" evidence="7">
    <location>
        <begin position="111"/>
        <end position="130"/>
    </location>
</feature>
<dbReference type="PANTHER" id="PTHR30106:SF2">
    <property type="entry name" value="UPF0324 INNER MEMBRANE PROTEIN YEIH"/>
    <property type="match status" value="1"/>
</dbReference>
<accession>A0A4R5QFJ3</accession>
<organism evidence="8 9">
    <name type="scientific">Dankookia rubra</name>
    <dbReference type="NCBI Taxonomy" id="1442381"/>
    <lineage>
        <taxon>Bacteria</taxon>
        <taxon>Pseudomonadati</taxon>
        <taxon>Pseudomonadota</taxon>
        <taxon>Alphaproteobacteria</taxon>
        <taxon>Acetobacterales</taxon>
        <taxon>Roseomonadaceae</taxon>
        <taxon>Dankookia</taxon>
    </lineage>
</organism>
<name>A0A4R5QFJ3_9PROT</name>
<keyword evidence="4 7" id="KW-0812">Transmembrane</keyword>
<keyword evidence="5 7" id="KW-1133">Transmembrane helix</keyword>
<dbReference type="GO" id="GO:0005886">
    <property type="term" value="C:plasma membrane"/>
    <property type="evidence" value="ECO:0007669"/>
    <property type="project" value="UniProtKB-SubCell"/>
</dbReference>
<evidence type="ECO:0000313" key="8">
    <source>
        <dbReference type="EMBL" id="TDH61217.1"/>
    </source>
</evidence>
<keyword evidence="3" id="KW-1003">Cell membrane</keyword>
<evidence type="ECO:0000256" key="1">
    <source>
        <dbReference type="ARBA" id="ARBA00004651"/>
    </source>
</evidence>
<feature type="transmembrane region" description="Helical" evidence="7">
    <location>
        <begin position="142"/>
        <end position="164"/>
    </location>
</feature>
<dbReference type="OrthoDB" id="5393513at2"/>
<evidence type="ECO:0000256" key="7">
    <source>
        <dbReference type="SAM" id="Phobius"/>
    </source>
</evidence>
<feature type="transmembrane region" description="Helical" evidence="7">
    <location>
        <begin position="208"/>
        <end position="230"/>
    </location>
</feature>
<evidence type="ECO:0000256" key="3">
    <source>
        <dbReference type="ARBA" id="ARBA00022475"/>
    </source>
</evidence>
<comment type="subcellular location">
    <subcellularLocation>
        <location evidence="1">Cell membrane</location>
        <topology evidence="1">Multi-pass membrane protein</topology>
    </subcellularLocation>
</comment>
<feature type="transmembrane region" description="Helical" evidence="7">
    <location>
        <begin position="307"/>
        <end position="330"/>
    </location>
</feature>
<reference evidence="8 9" key="1">
    <citation type="journal article" date="2016" name="J. Microbiol.">
        <title>Dankookia rubra gen. nov., sp. nov., an alphaproteobacterium isolated from sediment of a shallow stream.</title>
        <authorList>
            <person name="Kim W.H."/>
            <person name="Kim D.H."/>
            <person name="Kang K."/>
            <person name="Ahn T.Y."/>
        </authorList>
    </citation>
    <scope>NUCLEOTIDE SEQUENCE [LARGE SCALE GENOMIC DNA]</scope>
    <source>
        <strain evidence="8 9">JCM30602</strain>
    </source>
</reference>
<sequence length="367" mass="37052">MPALPSNLPVTPTAAILRIGLVRLLPGLLLCVGVTLVAIGLEHAETALFGRAWLEALVLAILLGAVVRTAWTPNARWRPGIEFGAKTLLEIAVVLLGASVSAATILMVGPALLLGIVALVVAAVCGGYGIGRLLGLPRRMAILVACGNAICGNSAIAAVAPVIGADGDDVASSIAFTAVLGVLVVLGLPLLATALGLSGIQFGVMAGLTVYAVPQVLAATAPAGALAIQIGTLVKLVRVLMLGPVVLVLSLLTARLREETDQVAPQVSAGDHPALGRPPLHRLVPWFILGFLALATLRSLGLVPQVALPPIATLATALTVVSMAALGLGVDVRVVARAGGRVTAAVSLSLLALGAVGLGMIWLLRIT</sequence>
<dbReference type="PANTHER" id="PTHR30106">
    <property type="entry name" value="INNER MEMBRANE PROTEIN YEIH-RELATED"/>
    <property type="match status" value="1"/>
</dbReference>
<protein>
    <submittedName>
        <fullName evidence="8">Putative sulfate exporter family transporter</fullName>
    </submittedName>
</protein>
<dbReference type="RefSeq" id="WP_133289958.1">
    <property type="nucleotide sequence ID" value="NZ_SMSJ01000024.1"/>
</dbReference>
<feature type="transmembrane region" description="Helical" evidence="7">
    <location>
        <begin position="342"/>
        <end position="364"/>
    </location>
</feature>
<dbReference type="InterPro" id="IPR018383">
    <property type="entry name" value="UPF0324_pro"/>
</dbReference>
<comment type="caution">
    <text evidence="8">The sequence shown here is derived from an EMBL/GenBank/DDBJ whole genome shotgun (WGS) entry which is preliminary data.</text>
</comment>
<dbReference type="Pfam" id="PF03601">
    <property type="entry name" value="Cons_hypoth698"/>
    <property type="match status" value="1"/>
</dbReference>
<proteinExistence type="inferred from homology"/>
<comment type="similarity">
    <text evidence="2">Belongs to the UPF0324 family.</text>
</comment>
<evidence type="ECO:0000256" key="5">
    <source>
        <dbReference type="ARBA" id="ARBA00022989"/>
    </source>
</evidence>
<evidence type="ECO:0000313" key="9">
    <source>
        <dbReference type="Proteomes" id="UP000295096"/>
    </source>
</evidence>
<dbReference type="EMBL" id="SMSJ01000024">
    <property type="protein sequence ID" value="TDH61217.1"/>
    <property type="molecule type" value="Genomic_DNA"/>
</dbReference>